<dbReference type="SUPFAM" id="SSF55729">
    <property type="entry name" value="Acyl-CoA N-acyltransferases (Nat)"/>
    <property type="match status" value="1"/>
</dbReference>
<reference evidence="2" key="2">
    <citation type="submission" date="2020-09" db="EMBL/GenBank/DDBJ databases">
        <authorList>
            <person name="Sun Q."/>
            <person name="Zhou Y."/>
        </authorList>
    </citation>
    <scope>NUCLEOTIDE SEQUENCE</scope>
    <source>
        <strain evidence="2">CGMCC 1.12181</strain>
    </source>
</reference>
<dbReference type="CDD" id="cd04301">
    <property type="entry name" value="NAT_SF"/>
    <property type="match status" value="1"/>
</dbReference>
<dbReference type="GO" id="GO:0004343">
    <property type="term" value="F:glucosamine 6-phosphate N-acetyltransferase activity"/>
    <property type="evidence" value="ECO:0007669"/>
    <property type="project" value="TreeGrafter"/>
</dbReference>
<evidence type="ECO:0000313" key="3">
    <source>
        <dbReference type="Proteomes" id="UP000605253"/>
    </source>
</evidence>
<feature type="domain" description="N-acetyltransferase" evidence="1">
    <location>
        <begin position="20"/>
        <end position="160"/>
    </location>
</feature>
<dbReference type="EMBL" id="BMEO01000013">
    <property type="protein sequence ID" value="GGG01226.1"/>
    <property type="molecule type" value="Genomic_DNA"/>
</dbReference>
<dbReference type="InterPro" id="IPR039143">
    <property type="entry name" value="GNPNAT1-like"/>
</dbReference>
<gene>
    <name evidence="2" type="ORF">GCM10011365_23060</name>
</gene>
<dbReference type="RefSeq" id="WP_188365907.1">
    <property type="nucleotide sequence ID" value="NZ_BAABJF010000031.1"/>
</dbReference>
<evidence type="ECO:0000313" key="2">
    <source>
        <dbReference type="EMBL" id="GGG01226.1"/>
    </source>
</evidence>
<name>A0A917FT88_9GAMM</name>
<dbReference type="AlphaFoldDB" id="A0A917FT88"/>
<dbReference type="Gene3D" id="3.40.630.30">
    <property type="match status" value="1"/>
</dbReference>
<comment type="caution">
    <text evidence="2">The sequence shown here is derived from an EMBL/GenBank/DDBJ whole genome shotgun (WGS) entry which is preliminary data.</text>
</comment>
<dbReference type="InterPro" id="IPR016181">
    <property type="entry name" value="Acyl_CoA_acyltransferase"/>
</dbReference>
<dbReference type="PROSITE" id="PS51186">
    <property type="entry name" value="GNAT"/>
    <property type="match status" value="1"/>
</dbReference>
<evidence type="ECO:0000259" key="1">
    <source>
        <dbReference type="PROSITE" id="PS51186"/>
    </source>
</evidence>
<accession>A0A917FT88</accession>
<dbReference type="InterPro" id="IPR000182">
    <property type="entry name" value="GNAT_dom"/>
</dbReference>
<sequence>MTEPTQPNTRQAQGGEFAVKSFQELTTGELMAIYRLRQQVFIIEQNCPYPDIDESDLSARHVFNSDHSKIVAYARIVTDEFGDFHIGRVVVAATQRHQGLGQSLMKTAIGLCQDRDSQRPIIISAQSYLSSFYQALGFEATGDYYLEDNIPHMRMILAPE</sequence>
<dbReference type="PANTHER" id="PTHR13355:SF11">
    <property type="entry name" value="GLUCOSAMINE 6-PHOSPHATE N-ACETYLTRANSFERASE"/>
    <property type="match status" value="1"/>
</dbReference>
<keyword evidence="3" id="KW-1185">Reference proteome</keyword>
<dbReference type="Proteomes" id="UP000605253">
    <property type="component" value="Unassembled WGS sequence"/>
</dbReference>
<reference evidence="2" key="1">
    <citation type="journal article" date="2014" name="Int. J. Syst. Evol. Microbiol.">
        <title>Complete genome sequence of Corynebacterium casei LMG S-19264T (=DSM 44701T), isolated from a smear-ripened cheese.</title>
        <authorList>
            <consortium name="US DOE Joint Genome Institute (JGI-PGF)"/>
            <person name="Walter F."/>
            <person name="Albersmeier A."/>
            <person name="Kalinowski J."/>
            <person name="Ruckert C."/>
        </authorList>
    </citation>
    <scope>NUCLEOTIDE SEQUENCE</scope>
    <source>
        <strain evidence="2">CGMCC 1.12181</strain>
    </source>
</reference>
<dbReference type="Pfam" id="PF13673">
    <property type="entry name" value="Acetyltransf_10"/>
    <property type="match status" value="1"/>
</dbReference>
<proteinExistence type="predicted"/>
<protein>
    <submittedName>
        <fullName evidence="2">Acetyltransferase</fullName>
    </submittedName>
</protein>
<organism evidence="2 3">
    <name type="scientific">Marinicella pacifica</name>
    <dbReference type="NCBI Taxonomy" id="1171543"/>
    <lineage>
        <taxon>Bacteria</taxon>
        <taxon>Pseudomonadati</taxon>
        <taxon>Pseudomonadota</taxon>
        <taxon>Gammaproteobacteria</taxon>
        <taxon>Lysobacterales</taxon>
        <taxon>Marinicellaceae</taxon>
        <taxon>Marinicella</taxon>
    </lineage>
</organism>
<dbReference type="PANTHER" id="PTHR13355">
    <property type="entry name" value="GLUCOSAMINE 6-PHOSPHATE N-ACETYLTRANSFERASE"/>
    <property type="match status" value="1"/>
</dbReference>